<dbReference type="InterPro" id="IPR011766">
    <property type="entry name" value="TPP_enzyme_TPP-bd"/>
</dbReference>
<dbReference type="PANTHER" id="PTHR18968">
    <property type="entry name" value="THIAMINE PYROPHOSPHATE ENZYMES"/>
    <property type="match status" value="1"/>
</dbReference>
<dbReference type="GO" id="GO:0030976">
    <property type="term" value="F:thiamine pyrophosphate binding"/>
    <property type="evidence" value="ECO:0007669"/>
    <property type="project" value="InterPro"/>
</dbReference>
<evidence type="ECO:0000256" key="1">
    <source>
        <dbReference type="ARBA" id="ARBA00007812"/>
    </source>
</evidence>
<feature type="domain" description="Thiamine pyrophosphate enzyme N-terminal TPP-binding" evidence="8">
    <location>
        <begin position="11"/>
        <end position="112"/>
    </location>
</feature>
<dbReference type="RefSeq" id="WP_085889777.1">
    <property type="nucleotide sequence ID" value="NZ_FWFN01000009.1"/>
</dbReference>
<keyword evidence="2" id="KW-0808">Transferase</keyword>
<dbReference type="GO" id="GO:0003984">
    <property type="term" value="F:acetolactate synthase activity"/>
    <property type="evidence" value="ECO:0007669"/>
    <property type="project" value="TreeGrafter"/>
</dbReference>
<dbReference type="Gene3D" id="3.40.50.970">
    <property type="match status" value="2"/>
</dbReference>
<evidence type="ECO:0000259" key="7">
    <source>
        <dbReference type="Pfam" id="PF02775"/>
    </source>
</evidence>
<organism evidence="9 10">
    <name type="scientific">Pseudooceanicola marinus</name>
    <dbReference type="NCBI Taxonomy" id="396013"/>
    <lineage>
        <taxon>Bacteria</taxon>
        <taxon>Pseudomonadati</taxon>
        <taxon>Pseudomonadota</taxon>
        <taxon>Alphaproteobacteria</taxon>
        <taxon>Rhodobacterales</taxon>
        <taxon>Paracoccaceae</taxon>
        <taxon>Pseudooceanicola</taxon>
    </lineage>
</organism>
<dbReference type="InterPro" id="IPR045229">
    <property type="entry name" value="TPP_enz"/>
</dbReference>
<evidence type="ECO:0000259" key="6">
    <source>
        <dbReference type="Pfam" id="PF00205"/>
    </source>
</evidence>
<feature type="domain" description="Thiamine pyrophosphate enzyme TPP-binding" evidence="7">
    <location>
        <begin position="386"/>
        <end position="522"/>
    </location>
</feature>
<dbReference type="CDD" id="cd07035">
    <property type="entry name" value="TPP_PYR_POX_like"/>
    <property type="match status" value="1"/>
</dbReference>
<dbReference type="SUPFAM" id="SSF52518">
    <property type="entry name" value="Thiamin diphosphate-binding fold (THDP-binding)"/>
    <property type="match status" value="2"/>
</dbReference>
<name>A0A1X7A4Q9_9RHOB</name>
<dbReference type="InterPro" id="IPR012000">
    <property type="entry name" value="Thiamin_PyroP_enz_cen_dom"/>
</dbReference>
<feature type="domain" description="Thiamine pyrophosphate enzyme central" evidence="6">
    <location>
        <begin position="196"/>
        <end position="329"/>
    </location>
</feature>
<dbReference type="OrthoDB" id="9773408at2"/>
<sequence length="527" mass="54558">MTRSGSAHGTTVREAVFQLLRHHGMTTIFGNPGSTELPLFSDLPEGFRYVTGLQESVVVAMADGHALASGGPAFVNLHSAAGVGHAMGSIYSAFRNRAPVVITAGQQSRPLLRADPFLYAEAPTELPQPYVKWAIEPARAEDVPAAIARAIHMACLPPAGPVFVSIPLDDWGQPCDLPALRKITGRAQPDAGTLGEIAAQLNGAADPVFVVGAGLDADGAWDAAVALAEHHQAPVWVAPLSSRCSFPESHPLFAGFLPANEADISRLLTGHDLIVTLGAPVFTYHYEMPGQIPPEGATLVQIVSDPKQAASAVCGTSLVGDLDLSLRALQASAADPRPKRPAPLREIQAPPPARGISSAMALDALRRLRPADGIVVEEAPSSRDDVHDYLPIDRAGGFFATASGGLGYALPAAVGVAMANPGETVLAILGDGSSMYSVQGLWSAVEHDADVLFVVLNNGGYAALKGFAGNKEVVGCDIGHLSLAALAEGQGCPAQQVSDPAKLDGVLSEAFAAGGGPRLVEVMIDRG</sequence>
<dbReference type="GO" id="GO:0050695">
    <property type="term" value="F:benzoylformate decarboxylase activity"/>
    <property type="evidence" value="ECO:0007669"/>
    <property type="project" value="UniProtKB-EC"/>
</dbReference>
<keyword evidence="3 4" id="KW-0786">Thiamine pyrophosphate</keyword>
<dbReference type="Proteomes" id="UP000193963">
    <property type="component" value="Unassembled WGS sequence"/>
</dbReference>
<evidence type="ECO:0000313" key="10">
    <source>
        <dbReference type="Proteomes" id="UP000193963"/>
    </source>
</evidence>
<dbReference type="Pfam" id="PF02776">
    <property type="entry name" value="TPP_enzyme_N"/>
    <property type="match status" value="1"/>
</dbReference>
<dbReference type="InterPro" id="IPR029061">
    <property type="entry name" value="THDP-binding"/>
</dbReference>
<dbReference type="PROSITE" id="PS00187">
    <property type="entry name" value="TPP_ENZYMES"/>
    <property type="match status" value="1"/>
</dbReference>
<gene>
    <name evidence="9" type="primary">mdlC</name>
    <name evidence="9" type="ORF">PSM7751_03753</name>
</gene>
<protein>
    <submittedName>
        <fullName evidence="9">Benzoylformate decarboxylase</fullName>
        <ecNumber evidence="9">4.1.1.7</ecNumber>
    </submittedName>
</protein>
<dbReference type="GO" id="GO:0050660">
    <property type="term" value="F:flavin adenine dinucleotide binding"/>
    <property type="evidence" value="ECO:0007669"/>
    <property type="project" value="TreeGrafter"/>
</dbReference>
<dbReference type="CDD" id="cd02002">
    <property type="entry name" value="TPP_BFDC"/>
    <property type="match status" value="1"/>
</dbReference>
<dbReference type="EMBL" id="FWFN01000009">
    <property type="protein sequence ID" value="SLN70575.1"/>
    <property type="molecule type" value="Genomic_DNA"/>
</dbReference>
<dbReference type="EC" id="4.1.1.7" evidence="9"/>
<keyword evidence="10" id="KW-1185">Reference proteome</keyword>
<dbReference type="GO" id="GO:0019752">
    <property type="term" value="P:carboxylic acid metabolic process"/>
    <property type="evidence" value="ECO:0007669"/>
    <property type="project" value="UniProtKB-ARBA"/>
</dbReference>
<reference evidence="9 10" key="1">
    <citation type="submission" date="2017-03" db="EMBL/GenBank/DDBJ databases">
        <authorList>
            <person name="Afonso C.L."/>
            <person name="Miller P.J."/>
            <person name="Scott M.A."/>
            <person name="Spackman E."/>
            <person name="Goraichik I."/>
            <person name="Dimitrov K.M."/>
            <person name="Suarez D.L."/>
            <person name="Swayne D.E."/>
        </authorList>
    </citation>
    <scope>NUCLEOTIDE SEQUENCE [LARGE SCALE GENOMIC DNA]</scope>
    <source>
        <strain evidence="9 10">CECT 7751</strain>
    </source>
</reference>
<evidence type="ECO:0000256" key="3">
    <source>
        <dbReference type="ARBA" id="ARBA00023052"/>
    </source>
</evidence>
<feature type="region of interest" description="Disordered" evidence="5">
    <location>
        <begin position="332"/>
        <end position="354"/>
    </location>
</feature>
<dbReference type="PANTHER" id="PTHR18968:SF133">
    <property type="entry name" value="BENZOYLFORMATE DECARBOXYLASE"/>
    <property type="match status" value="1"/>
</dbReference>
<evidence type="ECO:0000256" key="2">
    <source>
        <dbReference type="ARBA" id="ARBA00022679"/>
    </source>
</evidence>
<evidence type="ECO:0000256" key="5">
    <source>
        <dbReference type="SAM" id="MobiDB-lite"/>
    </source>
</evidence>
<dbReference type="InterPro" id="IPR012001">
    <property type="entry name" value="Thiamin_PyroP_enz_TPP-bd_dom"/>
</dbReference>
<accession>A0A1X7A4Q9</accession>
<evidence type="ECO:0000256" key="4">
    <source>
        <dbReference type="RuleBase" id="RU362132"/>
    </source>
</evidence>
<dbReference type="InterPro" id="IPR029035">
    <property type="entry name" value="DHS-like_NAD/FAD-binding_dom"/>
</dbReference>
<dbReference type="GO" id="GO:0000287">
    <property type="term" value="F:magnesium ion binding"/>
    <property type="evidence" value="ECO:0007669"/>
    <property type="project" value="InterPro"/>
</dbReference>
<evidence type="ECO:0000259" key="8">
    <source>
        <dbReference type="Pfam" id="PF02776"/>
    </source>
</evidence>
<dbReference type="AlphaFoldDB" id="A0A1X7A4Q9"/>
<dbReference type="NCBIfam" id="NF005485">
    <property type="entry name" value="PRK07092.1"/>
    <property type="match status" value="1"/>
</dbReference>
<keyword evidence="9" id="KW-0456">Lyase</keyword>
<dbReference type="Pfam" id="PF00205">
    <property type="entry name" value="TPP_enzyme_M"/>
    <property type="match status" value="1"/>
</dbReference>
<dbReference type="Pfam" id="PF02775">
    <property type="entry name" value="TPP_enzyme_C"/>
    <property type="match status" value="1"/>
</dbReference>
<dbReference type="InterPro" id="IPR000399">
    <property type="entry name" value="TPP-bd_CS"/>
</dbReference>
<dbReference type="SUPFAM" id="SSF52467">
    <property type="entry name" value="DHS-like NAD/FAD-binding domain"/>
    <property type="match status" value="1"/>
</dbReference>
<proteinExistence type="inferred from homology"/>
<evidence type="ECO:0000313" key="9">
    <source>
        <dbReference type="EMBL" id="SLN70575.1"/>
    </source>
</evidence>
<dbReference type="Gene3D" id="3.40.50.1220">
    <property type="entry name" value="TPP-binding domain"/>
    <property type="match status" value="1"/>
</dbReference>
<comment type="similarity">
    <text evidence="1 4">Belongs to the TPP enzyme family.</text>
</comment>